<dbReference type="Gene3D" id="3.40.50.150">
    <property type="entry name" value="Vaccinia Virus protein VP39"/>
    <property type="match status" value="1"/>
</dbReference>
<dbReference type="GO" id="GO:0009820">
    <property type="term" value="P:alkaloid metabolic process"/>
    <property type="evidence" value="ECO:0007669"/>
    <property type="project" value="UniProtKB-KW"/>
</dbReference>
<name>A0A314KS30_NICAT</name>
<dbReference type="EMBL" id="MJEQ01001247">
    <property type="protein sequence ID" value="OIT31544.1"/>
    <property type="molecule type" value="Genomic_DNA"/>
</dbReference>
<dbReference type="PANTHER" id="PTHR44575:SF2">
    <property type="entry name" value="OS01G0589200 PROTEIN"/>
    <property type="match status" value="1"/>
</dbReference>
<dbReference type="CDD" id="cd02440">
    <property type="entry name" value="AdoMet_MTases"/>
    <property type="match status" value="1"/>
</dbReference>
<organism evidence="2 3">
    <name type="scientific">Nicotiana attenuata</name>
    <name type="common">Coyote tobacco</name>
    <dbReference type="NCBI Taxonomy" id="49451"/>
    <lineage>
        <taxon>Eukaryota</taxon>
        <taxon>Viridiplantae</taxon>
        <taxon>Streptophyta</taxon>
        <taxon>Embryophyta</taxon>
        <taxon>Tracheophyta</taxon>
        <taxon>Spermatophyta</taxon>
        <taxon>Magnoliopsida</taxon>
        <taxon>eudicotyledons</taxon>
        <taxon>Gunneridae</taxon>
        <taxon>Pentapetalae</taxon>
        <taxon>asterids</taxon>
        <taxon>lamiids</taxon>
        <taxon>Solanales</taxon>
        <taxon>Solanaceae</taxon>
        <taxon>Nicotianoideae</taxon>
        <taxon>Nicotianeae</taxon>
        <taxon>Nicotiana</taxon>
    </lineage>
</organism>
<evidence type="ECO:0000313" key="2">
    <source>
        <dbReference type="EMBL" id="OIT31544.1"/>
    </source>
</evidence>
<dbReference type="Proteomes" id="UP000187609">
    <property type="component" value="Unassembled WGS sequence"/>
</dbReference>
<feature type="domain" description="Methyltransferase type 11" evidence="1">
    <location>
        <begin position="39"/>
        <end position="133"/>
    </location>
</feature>
<dbReference type="AlphaFoldDB" id="A0A314KS30"/>
<accession>A0A314KS30</accession>
<dbReference type="SUPFAM" id="SSF53335">
    <property type="entry name" value="S-adenosyl-L-methionine-dependent methyltransferases"/>
    <property type="match status" value="1"/>
</dbReference>
<evidence type="ECO:0000259" key="1">
    <source>
        <dbReference type="Pfam" id="PF08241"/>
    </source>
</evidence>
<dbReference type="OrthoDB" id="10027013at2759"/>
<dbReference type="PANTHER" id="PTHR44575">
    <property type="entry name" value="OS01G0589200 PROTEIN"/>
    <property type="match status" value="1"/>
</dbReference>
<dbReference type="SMR" id="A0A314KS30"/>
<sequence>MAGLFDKQAQFYSDARPTYPGEWFSMLAQRTTHHSLAWDVGTGNGQAAIGVVEHYKKVIATDISQAQLNHALQHPRIHYFHTPLSMSDEELVTIAGGENSVDLITVATAVHWFDLPRFYSIVNRVLRNPGGIIAVWGYTMMSVSPEFDPKMKSFLNSTLAYWHPNAKFLFDGYRTLPFPFESVGLGSEGNPIPVDIQKEMSFEGFLAWLKSWSAINTAKEKGMDLLPEKLVKEFEIAWGGPKLVRSVVYKAFVLAGKVKL</sequence>
<reference evidence="2" key="1">
    <citation type="submission" date="2016-11" db="EMBL/GenBank/DDBJ databases">
        <title>The genome of Nicotiana attenuata.</title>
        <authorList>
            <person name="Xu S."/>
            <person name="Brockmoeller T."/>
            <person name="Gaquerel E."/>
            <person name="Navarro A."/>
            <person name="Kuhl H."/>
            <person name="Gase K."/>
            <person name="Ling Z."/>
            <person name="Zhou W."/>
            <person name="Kreitzer C."/>
            <person name="Stanke M."/>
            <person name="Tang H."/>
            <person name="Lyons E."/>
            <person name="Pandey P."/>
            <person name="Pandey S.P."/>
            <person name="Timmermann B."/>
            <person name="Baldwin I.T."/>
        </authorList>
    </citation>
    <scope>NUCLEOTIDE SEQUENCE [LARGE SCALE GENOMIC DNA]</scope>
    <source>
        <strain evidence="2">UT</strain>
    </source>
</reference>
<dbReference type="GO" id="GO:0008757">
    <property type="term" value="F:S-adenosylmethionine-dependent methyltransferase activity"/>
    <property type="evidence" value="ECO:0007669"/>
    <property type="project" value="InterPro"/>
</dbReference>
<dbReference type="InterPro" id="IPR013216">
    <property type="entry name" value="Methyltransf_11"/>
</dbReference>
<dbReference type="Gramene" id="OIT31544">
    <property type="protein sequence ID" value="OIT31544"/>
    <property type="gene ID" value="A4A49_27828"/>
</dbReference>
<evidence type="ECO:0000313" key="3">
    <source>
        <dbReference type="Proteomes" id="UP000187609"/>
    </source>
</evidence>
<gene>
    <name evidence="2" type="ORF">A4A49_27828</name>
</gene>
<comment type="caution">
    <text evidence="2">The sequence shown here is derived from an EMBL/GenBank/DDBJ whole genome shotgun (WGS) entry which is preliminary data.</text>
</comment>
<dbReference type="Pfam" id="PF08241">
    <property type="entry name" value="Methyltransf_11"/>
    <property type="match status" value="1"/>
</dbReference>
<dbReference type="STRING" id="49451.A0A314KS30"/>
<proteinExistence type="predicted"/>
<dbReference type="InterPro" id="IPR029063">
    <property type="entry name" value="SAM-dependent_MTases_sf"/>
</dbReference>
<dbReference type="KEGG" id="nau:109208547"/>
<keyword evidence="3" id="KW-1185">Reference proteome</keyword>
<protein>
    <recommendedName>
        <fullName evidence="1">Methyltransferase type 11 domain-containing protein</fullName>
    </recommendedName>
</protein>